<organism evidence="1 2">
    <name type="scientific">Ooceraea biroi</name>
    <name type="common">Clonal raider ant</name>
    <name type="synonym">Cerapachys biroi</name>
    <dbReference type="NCBI Taxonomy" id="2015173"/>
    <lineage>
        <taxon>Eukaryota</taxon>
        <taxon>Metazoa</taxon>
        <taxon>Ecdysozoa</taxon>
        <taxon>Arthropoda</taxon>
        <taxon>Hexapoda</taxon>
        <taxon>Insecta</taxon>
        <taxon>Pterygota</taxon>
        <taxon>Neoptera</taxon>
        <taxon>Endopterygota</taxon>
        <taxon>Hymenoptera</taxon>
        <taxon>Apocrita</taxon>
        <taxon>Aculeata</taxon>
        <taxon>Formicoidea</taxon>
        <taxon>Formicidae</taxon>
        <taxon>Dorylinae</taxon>
        <taxon>Ooceraea</taxon>
    </lineage>
</organism>
<dbReference type="Proteomes" id="UP000053097">
    <property type="component" value="Unassembled WGS sequence"/>
</dbReference>
<reference evidence="1 2" key="1">
    <citation type="journal article" date="2014" name="Curr. Biol.">
        <title>The genome of the clonal raider ant Cerapachys biroi.</title>
        <authorList>
            <person name="Oxley P.R."/>
            <person name="Ji L."/>
            <person name="Fetter-Pruneda I."/>
            <person name="McKenzie S.K."/>
            <person name="Li C."/>
            <person name="Hu H."/>
            <person name="Zhang G."/>
            <person name="Kronauer D.J."/>
        </authorList>
    </citation>
    <scope>NUCLEOTIDE SEQUENCE [LARGE SCALE GENOMIC DNA]</scope>
</reference>
<gene>
    <name evidence="1" type="ORF">X777_13238</name>
</gene>
<keyword evidence="2" id="KW-1185">Reference proteome</keyword>
<name>A0A026VXS1_OOCBI</name>
<protein>
    <submittedName>
        <fullName evidence="1">Uncharacterized protein</fullName>
    </submittedName>
</protein>
<evidence type="ECO:0000313" key="1">
    <source>
        <dbReference type="EMBL" id="EZA48567.1"/>
    </source>
</evidence>
<dbReference type="AlphaFoldDB" id="A0A026VXS1"/>
<sequence>MADIQSGVTERSRLIRLFVDLQASHDQPNIFRYPLNILPHVLPKLIPYHHKSKLLSINFVVAL</sequence>
<dbReference type="EMBL" id="KK107602">
    <property type="protein sequence ID" value="EZA48567.1"/>
    <property type="molecule type" value="Genomic_DNA"/>
</dbReference>
<proteinExistence type="predicted"/>
<accession>A0A026VXS1</accession>
<evidence type="ECO:0000313" key="2">
    <source>
        <dbReference type="Proteomes" id="UP000053097"/>
    </source>
</evidence>